<evidence type="ECO:0000313" key="2">
    <source>
        <dbReference type="Proteomes" id="UP000276133"/>
    </source>
</evidence>
<reference evidence="1 2" key="1">
    <citation type="journal article" date="2018" name="Sci. Rep.">
        <title>Genomic signatures of local adaptation to the degree of environmental predictability in rotifers.</title>
        <authorList>
            <person name="Franch-Gras L."/>
            <person name="Hahn C."/>
            <person name="Garcia-Roger E.M."/>
            <person name="Carmona M.J."/>
            <person name="Serra M."/>
            <person name="Gomez A."/>
        </authorList>
    </citation>
    <scope>NUCLEOTIDE SEQUENCE [LARGE SCALE GENOMIC DNA]</scope>
    <source>
        <strain evidence="1">HYR1</strain>
    </source>
</reference>
<dbReference type="Proteomes" id="UP000276133">
    <property type="component" value="Unassembled WGS sequence"/>
</dbReference>
<comment type="caution">
    <text evidence="1">The sequence shown here is derived from an EMBL/GenBank/DDBJ whole genome shotgun (WGS) entry which is preliminary data.</text>
</comment>
<protein>
    <submittedName>
        <fullName evidence="1">Uncharacterized protein</fullName>
    </submittedName>
</protein>
<proteinExistence type="predicted"/>
<dbReference type="AlphaFoldDB" id="A0A3M7SRI7"/>
<gene>
    <name evidence="1" type="ORF">BpHYR1_011558</name>
</gene>
<evidence type="ECO:0000313" key="1">
    <source>
        <dbReference type="EMBL" id="RNA38339.1"/>
    </source>
</evidence>
<dbReference type="EMBL" id="REGN01000888">
    <property type="protein sequence ID" value="RNA38339.1"/>
    <property type="molecule type" value="Genomic_DNA"/>
</dbReference>
<keyword evidence="2" id="KW-1185">Reference proteome</keyword>
<sequence>MEVLNYVYKIALKSFSTNSKCKMYLPIKIIQKKNLTFNDIFLTSNNHFRKCNMLQHLKLHQLSKSANDVQNLCKMHCT</sequence>
<accession>A0A3M7SRI7</accession>
<organism evidence="1 2">
    <name type="scientific">Brachionus plicatilis</name>
    <name type="common">Marine rotifer</name>
    <name type="synonym">Brachionus muelleri</name>
    <dbReference type="NCBI Taxonomy" id="10195"/>
    <lineage>
        <taxon>Eukaryota</taxon>
        <taxon>Metazoa</taxon>
        <taxon>Spiralia</taxon>
        <taxon>Gnathifera</taxon>
        <taxon>Rotifera</taxon>
        <taxon>Eurotatoria</taxon>
        <taxon>Monogononta</taxon>
        <taxon>Pseudotrocha</taxon>
        <taxon>Ploima</taxon>
        <taxon>Brachionidae</taxon>
        <taxon>Brachionus</taxon>
    </lineage>
</organism>
<name>A0A3M7SRI7_BRAPC</name>